<gene>
    <name evidence="5" type="ORF">A7A08_01860</name>
</gene>
<keyword evidence="3" id="KW-0067">ATP-binding</keyword>
<keyword evidence="2" id="KW-0378">Hydrolase</keyword>
<dbReference type="PATRIC" id="fig|1177755.3.peg.1864"/>
<dbReference type="PANTHER" id="PTHR35372:SF2">
    <property type="entry name" value="SF3 HELICASE DOMAIN-CONTAINING PROTEIN"/>
    <property type="match status" value="1"/>
</dbReference>
<dbReference type="InterPro" id="IPR051620">
    <property type="entry name" value="ORF904-like_C"/>
</dbReference>
<dbReference type="PROSITE" id="PS51206">
    <property type="entry name" value="SF3_HELICASE_1"/>
    <property type="match status" value="1"/>
</dbReference>
<dbReference type="InterPro" id="IPR014015">
    <property type="entry name" value="Helicase_SF3_DNA-vir"/>
</dbReference>
<evidence type="ECO:0000256" key="2">
    <source>
        <dbReference type="ARBA" id="ARBA00022801"/>
    </source>
</evidence>
<accession>A0A1E2RY12</accession>
<sequence>MERAGPRAGASAADRPRNAERFVARFGHEFKWTEGEGWLYWDGKRWSRDAANGKLLKASHVTMRAIQNEADAVRASGDDFIVKEPKSGPAVFWSDVIAKWGRDSESNSRMSKLREHAAPDCEVDVQALDADPYKINVLNGTLVLNKDTDGEYIKLRPHDPADLITHLAPVEYDPLAACPAYDRFLERVMPKEENRRFLHQWGGLSLTGDVSEQILAFFYGTGKNGKSTLLNAWARVMGDYGKSIDISTFLNESRTRAGGQPTPDLARLTGVRFLRTSEPEKGAKLAEGLVKLATGGEPMLVRHLNQPFFEFLPQFKLTISGNYKPVIQGADEGIWRRVRLIPWLVQIPEAERDKHLGVKLERETQGIFNRLLDGLRDWADEGLVEPEEVTEATRAYREESDPLGRFLSACVDPSPGERVQSSVMFETFKAWGKVNDGPEWSNKGFSAAMSDRGFAKKQSDVIWWLNVRLKRRADDFVDIHGNPRPASVIDEIVGDDPAGRRIDLPILP</sequence>
<dbReference type="InterPro" id="IPR014818">
    <property type="entry name" value="Phage/plasmid_primase_P4_C"/>
</dbReference>
<evidence type="ECO:0000313" key="6">
    <source>
        <dbReference type="Proteomes" id="UP000095087"/>
    </source>
</evidence>
<comment type="caution">
    <text evidence="5">The sequence shown here is derived from an EMBL/GenBank/DDBJ whole genome shotgun (WGS) entry which is preliminary data.</text>
</comment>
<dbReference type="Proteomes" id="UP000095087">
    <property type="component" value="Unassembled WGS sequence"/>
</dbReference>
<organism evidence="5 6">
    <name type="scientific">Methyloligella halotolerans</name>
    <dbReference type="NCBI Taxonomy" id="1177755"/>
    <lineage>
        <taxon>Bacteria</taxon>
        <taxon>Pseudomonadati</taxon>
        <taxon>Pseudomonadota</taxon>
        <taxon>Alphaproteobacteria</taxon>
        <taxon>Hyphomicrobiales</taxon>
        <taxon>Hyphomicrobiaceae</taxon>
        <taxon>Methyloligella</taxon>
    </lineage>
</organism>
<dbReference type="NCBIfam" id="TIGR01613">
    <property type="entry name" value="primase_Cterm"/>
    <property type="match status" value="1"/>
</dbReference>
<feature type="domain" description="SF3 helicase" evidence="4">
    <location>
        <begin position="193"/>
        <end position="356"/>
    </location>
</feature>
<dbReference type="AlphaFoldDB" id="A0A1E2RY12"/>
<dbReference type="SMART" id="SM00885">
    <property type="entry name" value="D5_N"/>
    <property type="match status" value="1"/>
</dbReference>
<keyword evidence="6" id="KW-1185">Reference proteome</keyword>
<dbReference type="Gene3D" id="3.40.50.300">
    <property type="entry name" value="P-loop containing nucleotide triphosphate hydrolases"/>
    <property type="match status" value="1"/>
</dbReference>
<evidence type="ECO:0000256" key="3">
    <source>
        <dbReference type="ARBA" id="ARBA00022840"/>
    </source>
</evidence>
<dbReference type="EMBL" id="MASI01000004">
    <property type="protein sequence ID" value="ODA67114.1"/>
    <property type="molecule type" value="Genomic_DNA"/>
</dbReference>
<dbReference type="RefSeq" id="WP_069095137.1">
    <property type="nucleotide sequence ID" value="NZ_MASI01000004.1"/>
</dbReference>
<dbReference type="STRING" id="1177755.A7A08_01860"/>
<dbReference type="GO" id="GO:0016787">
    <property type="term" value="F:hydrolase activity"/>
    <property type="evidence" value="ECO:0007669"/>
    <property type="project" value="UniProtKB-KW"/>
</dbReference>
<dbReference type="InterPro" id="IPR006500">
    <property type="entry name" value="Helicase_put_C_phage/plasmid"/>
</dbReference>
<keyword evidence="1" id="KW-0547">Nucleotide-binding</keyword>
<dbReference type="SUPFAM" id="SSF52540">
    <property type="entry name" value="P-loop containing nucleoside triphosphate hydrolases"/>
    <property type="match status" value="1"/>
</dbReference>
<evidence type="ECO:0000313" key="5">
    <source>
        <dbReference type="EMBL" id="ODA67114.1"/>
    </source>
</evidence>
<dbReference type="PANTHER" id="PTHR35372">
    <property type="entry name" value="ATP BINDING PROTEIN-RELATED"/>
    <property type="match status" value="1"/>
</dbReference>
<proteinExistence type="predicted"/>
<reference evidence="5 6" key="1">
    <citation type="submission" date="2016-07" db="EMBL/GenBank/DDBJ databases">
        <title>Draft genome sequence of Methyloligella halotolerans C2T (VKM B-2706T=CCUG 61687T=DSM 25045T), a halotolerant polyhydroxybutyrate accumulating methylotroph.</title>
        <authorList>
            <person name="Vasilenko O.V."/>
            <person name="Doronina N.V."/>
            <person name="Poroshina M.N."/>
            <person name="Tarlachkov S.V."/>
            <person name="Trotsenko Y.A."/>
        </authorList>
    </citation>
    <scope>NUCLEOTIDE SEQUENCE [LARGE SCALE GENOMIC DNA]</scope>
    <source>
        <strain evidence="5 6">VKM B-2706</strain>
    </source>
</reference>
<protein>
    <recommendedName>
        <fullName evidence="4">SF3 helicase domain-containing protein</fullName>
    </recommendedName>
</protein>
<evidence type="ECO:0000256" key="1">
    <source>
        <dbReference type="ARBA" id="ARBA00022741"/>
    </source>
</evidence>
<name>A0A1E2RY12_9HYPH</name>
<dbReference type="Pfam" id="PF08706">
    <property type="entry name" value="D5_N"/>
    <property type="match status" value="1"/>
</dbReference>
<evidence type="ECO:0000259" key="4">
    <source>
        <dbReference type="PROSITE" id="PS51206"/>
    </source>
</evidence>
<dbReference type="InterPro" id="IPR027417">
    <property type="entry name" value="P-loop_NTPase"/>
</dbReference>
<dbReference type="GO" id="GO:0005524">
    <property type="term" value="F:ATP binding"/>
    <property type="evidence" value="ECO:0007669"/>
    <property type="project" value="UniProtKB-KW"/>
</dbReference>